<gene>
    <name evidence="6" type="ORF">NQU54_37345</name>
</gene>
<feature type="compositionally biased region" description="Basic and acidic residues" evidence="4">
    <location>
        <begin position="1"/>
        <end position="16"/>
    </location>
</feature>
<evidence type="ECO:0000313" key="7">
    <source>
        <dbReference type="Proteomes" id="UP001142400"/>
    </source>
</evidence>
<evidence type="ECO:0000256" key="3">
    <source>
        <dbReference type="ARBA" id="ARBA00022840"/>
    </source>
</evidence>
<evidence type="ECO:0000256" key="4">
    <source>
        <dbReference type="SAM" id="MobiDB-lite"/>
    </source>
</evidence>
<evidence type="ECO:0000313" key="6">
    <source>
        <dbReference type="EMBL" id="MCQ8834574.1"/>
    </source>
</evidence>
<keyword evidence="2" id="KW-0547">Nucleotide-binding</keyword>
<keyword evidence="7" id="KW-1185">Reference proteome</keyword>
<comment type="caution">
    <text evidence="6">The sequence shown here is derived from an EMBL/GenBank/DDBJ whole genome shotgun (WGS) entry which is preliminary data.</text>
</comment>
<feature type="compositionally biased region" description="Basic and acidic residues" evidence="4">
    <location>
        <begin position="111"/>
        <end position="122"/>
    </location>
</feature>
<dbReference type="InterPro" id="IPR013563">
    <property type="entry name" value="Oligopep_ABC_C"/>
</dbReference>
<accession>A0A9X2M7U5</accession>
<evidence type="ECO:0000256" key="2">
    <source>
        <dbReference type="ARBA" id="ARBA00022741"/>
    </source>
</evidence>
<keyword evidence="1" id="KW-0813">Transport</keyword>
<dbReference type="GO" id="GO:0005524">
    <property type="term" value="F:ATP binding"/>
    <property type="evidence" value="ECO:0007669"/>
    <property type="project" value="UniProtKB-KW"/>
</dbReference>
<proteinExistence type="predicted"/>
<organism evidence="6 7">
    <name type="scientific">Streptomyces malaysiensis subsp. samsunensis</name>
    <dbReference type="NCBI Taxonomy" id="459658"/>
    <lineage>
        <taxon>Bacteria</taxon>
        <taxon>Bacillati</taxon>
        <taxon>Actinomycetota</taxon>
        <taxon>Actinomycetes</taxon>
        <taxon>Kitasatosporales</taxon>
        <taxon>Streptomycetaceae</taxon>
        <taxon>Streptomyces</taxon>
        <taxon>Streptomyces violaceusniger group</taxon>
    </lineage>
</organism>
<feature type="domain" description="Oligopeptide/dipeptide ABC transporter C-terminal" evidence="5">
    <location>
        <begin position="10"/>
        <end position="44"/>
    </location>
</feature>
<dbReference type="GO" id="GO:0015833">
    <property type="term" value="P:peptide transport"/>
    <property type="evidence" value="ECO:0007669"/>
    <property type="project" value="InterPro"/>
</dbReference>
<sequence>MPGRRRAEGERGRLREIPGLVPSLTEQPDRCTFQPRCSYADERCGAQRPALGPLRERPLRERPLRERGERAEQGEPGARGEPRGRGEGHERGAGHERHEAACWYPVPVHPRQPERPGQEARS</sequence>
<evidence type="ECO:0000256" key="1">
    <source>
        <dbReference type="ARBA" id="ARBA00022448"/>
    </source>
</evidence>
<dbReference type="AlphaFoldDB" id="A0A9X2M7U5"/>
<dbReference type="Proteomes" id="UP001142400">
    <property type="component" value="Unassembled WGS sequence"/>
</dbReference>
<evidence type="ECO:0000259" key="5">
    <source>
        <dbReference type="Pfam" id="PF08352"/>
    </source>
</evidence>
<feature type="region of interest" description="Disordered" evidence="4">
    <location>
        <begin position="42"/>
        <end position="122"/>
    </location>
</feature>
<reference evidence="6" key="1">
    <citation type="submission" date="2022-06" db="EMBL/GenBank/DDBJ databases">
        <title>WGS of actinobacteria.</title>
        <authorList>
            <person name="Thawai C."/>
        </authorList>
    </citation>
    <scope>NUCLEOTIDE SEQUENCE</scope>
    <source>
        <strain evidence="6">DSM 42010</strain>
    </source>
</reference>
<dbReference type="Pfam" id="PF08352">
    <property type="entry name" value="oligo_HPY"/>
    <property type="match status" value="1"/>
</dbReference>
<keyword evidence="3" id="KW-0067">ATP-binding</keyword>
<feature type="region of interest" description="Disordered" evidence="4">
    <location>
        <begin position="1"/>
        <end position="27"/>
    </location>
</feature>
<feature type="compositionally biased region" description="Basic and acidic residues" evidence="4">
    <location>
        <begin position="54"/>
        <end position="100"/>
    </location>
</feature>
<name>A0A9X2M7U5_STRMQ</name>
<protein>
    <recommendedName>
        <fullName evidence="5">Oligopeptide/dipeptide ABC transporter C-terminal domain-containing protein</fullName>
    </recommendedName>
</protein>
<dbReference type="EMBL" id="JANIIC010000059">
    <property type="protein sequence ID" value="MCQ8834574.1"/>
    <property type="molecule type" value="Genomic_DNA"/>
</dbReference>